<feature type="region of interest" description="Disordered" evidence="2">
    <location>
        <begin position="275"/>
        <end position="518"/>
    </location>
</feature>
<name>A0A1J7ITY1_9PEZI</name>
<dbReference type="Gene3D" id="4.10.240.10">
    <property type="entry name" value="Zn(2)-C6 fungal-type DNA-binding domain"/>
    <property type="match status" value="1"/>
</dbReference>
<keyword evidence="5" id="KW-1185">Reference proteome</keyword>
<accession>A0A1J7ITY1</accession>
<dbReference type="PROSITE" id="PS50048">
    <property type="entry name" value="ZN2_CY6_FUNGAL_2"/>
    <property type="match status" value="1"/>
</dbReference>
<evidence type="ECO:0000313" key="5">
    <source>
        <dbReference type="Proteomes" id="UP000182658"/>
    </source>
</evidence>
<dbReference type="EMBL" id="KV875096">
    <property type="protein sequence ID" value="OIW30635.1"/>
    <property type="molecule type" value="Genomic_DNA"/>
</dbReference>
<evidence type="ECO:0000313" key="4">
    <source>
        <dbReference type="EMBL" id="OIW30635.1"/>
    </source>
</evidence>
<dbReference type="GO" id="GO:0008270">
    <property type="term" value="F:zinc ion binding"/>
    <property type="evidence" value="ECO:0007669"/>
    <property type="project" value="InterPro"/>
</dbReference>
<dbReference type="InterPro" id="IPR001138">
    <property type="entry name" value="Zn2Cys6_DnaBD"/>
</dbReference>
<feature type="compositionally biased region" description="Basic and acidic residues" evidence="2">
    <location>
        <begin position="31"/>
        <end position="40"/>
    </location>
</feature>
<reference evidence="4 5" key="1">
    <citation type="submission" date="2016-10" db="EMBL/GenBank/DDBJ databases">
        <title>Draft genome sequence of Coniochaeta ligniaria NRRL30616, a lignocellulolytic fungus for bioabatement of inhibitors in plant biomass hydrolysates.</title>
        <authorList>
            <consortium name="DOE Joint Genome Institute"/>
            <person name="Jimenez D.J."/>
            <person name="Hector R.E."/>
            <person name="Riley R."/>
            <person name="Sun H."/>
            <person name="Grigoriev I.V."/>
            <person name="Van Elsas J.D."/>
            <person name="Nichols N.N."/>
        </authorList>
    </citation>
    <scope>NUCLEOTIDE SEQUENCE [LARGE SCALE GENOMIC DNA]</scope>
    <source>
        <strain evidence="4 5">NRRL 30616</strain>
    </source>
</reference>
<feature type="compositionally biased region" description="Low complexity" evidence="2">
    <location>
        <begin position="437"/>
        <end position="451"/>
    </location>
</feature>
<evidence type="ECO:0000256" key="2">
    <source>
        <dbReference type="SAM" id="MobiDB-lite"/>
    </source>
</evidence>
<dbReference type="STRING" id="1408157.A0A1J7ITY1"/>
<feature type="domain" description="Zn(2)-C6 fungal-type" evidence="3">
    <location>
        <begin position="216"/>
        <end position="250"/>
    </location>
</feature>
<gene>
    <name evidence="4" type="ORF">CONLIGDRAFT_285893</name>
</gene>
<feature type="compositionally biased region" description="Pro residues" evidence="2">
    <location>
        <begin position="125"/>
        <end position="158"/>
    </location>
</feature>
<feature type="compositionally biased region" description="Polar residues" evidence="2">
    <location>
        <begin position="370"/>
        <end position="385"/>
    </location>
</feature>
<dbReference type="CDD" id="cd00067">
    <property type="entry name" value="GAL4"/>
    <property type="match status" value="1"/>
</dbReference>
<feature type="compositionally biased region" description="Low complexity" evidence="2">
    <location>
        <begin position="304"/>
        <end position="318"/>
    </location>
</feature>
<dbReference type="PROSITE" id="PS00463">
    <property type="entry name" value="ZN2_CY6_FUNGAL_1"/>
    <property type="match status" value="1"/>
</dbReference>
<feature type="region of interest" description="Disordered" evidence="2">
    <location>
        <begin position="1"/>
        <end position="211"/>
    </location>
</feature>
<protein>
    <recommendedName>
        <fullName evidence="3">Zn(2)-C6 fungal-type domain-containing protein</fullName>
    </recommendedName>
</protein>
<evidence type="ECO:0000256" key="1">
    <source>
        <dbReference type="ARBA" id="ARBA00023242"/>
    </source>
</evidence>
<feature type="compositionally biased region" description="Polar residues" evidence="2">
    <location>
        <begin position="201"/>
        <end position="211"/>
    </location>
</feature>
<dbReference type="SUPFAM" id="SSF57701">
    <property type="entry name" value="Zn2/Cys6 DNA-binding domain"/>
    <property type="match status" value="1"/>
</dbReference>
<dbReference type="AlphaFoldDB" id="A0A1J7ITY1"/>
<sequence>MAERGNSGRSLPPPPGQGQGQSRHPLPPTSPDRDQRESHPRSPPRGDSASYPYPPQSGPWEDRRPPPPTFQLPPMAQPNVTLPSIHGIYQQSYGPSAGPSNPPPVDPRLAPSNYAQSPTAANGHGPPPPGPPPQGAPYPPQYHGPPPPGPHGAPPPGPYADYYALQHRQPPSYPAPPQNGYGPYPGYPGGSPYGEYVQGGHPQQQQIAPRQRTSIACRYCRKRKIRCSGYQNTTNGKCTNCDKLKIDCIFQPVSSGVSQAFIPVSAIPGGVPPGTQLFGAYGQPLPPSGPGQSQNGYPPPPPGYQQHPQHQQPALASPTSQHAPQADGAQHGRRRPRESDEEDRNARLPPPPPPDAYYHNYDSRRRSPVSADSSTPPMYHYQHSTRSFEADRTPTPRRNSPGQSPTTSTMSTGIHSPTSASFPPPPSNSHSLAPPHSGGQMASSSSRSPGSHAPNGARSPTENGRPALGAKSPTAGAEGASSSSIMSLGNLVQGPPPSMPFRGSEIDDSMLGKLNRRS</sequence>
<dbReference type="InterPro" id="IPR036864">
    <property type="entry name" value="Zn2-C6_fun-type_DNA-bd_sf"/>
</dbReference>
<proteinExistence type="predicted"/>
<dbReference type="OrthoDB" id="5401558at2759"/>
<evidence type="ECO:0000259" key="3">
    <source>
        <dbReference type="PROSITE" id="PS50048"/>
    </source>
</evidence>
<keyword evidence="1" id="KW-0539">Nucleus</keyword>
<dbReference type="GO" id="GO:0000981">
    <property type="term" value="F:DNA-binding transcription factor activity, RNA polymerase II-specific"/>
    <property type="evidence" value="ECO:0007669"/>
    <property type="project" value="InterPro"/>
</dbReference>
<dbReference type="Proteomes" id="UP000182658">
    <property type="component" value="Unassembled WGS sequence"/>
</dbReference>
<feature type="compositionally biased region" description="Polar residues" evidence="2">
    <location>
        <begin position="396"/>
        <end position="415"/>
    </location>
</feature>
<organism evidence="4 5">
    <name type="scientific">Coniochaeta ligniaria NRRL 30616</name>
    <dbReference type="NCBI Taxonomy" id="1408157"/>
    <lineage>
        <taxon>Eukaryota</taxon>
        <taxon>Fungi</taxon>
        <taxon>Dikarya</taxon>
        <taxon>Ascomycota</taxon>
        <taxon>Pezizomycotina</taxon>
        <taxon>Sordariomycetes</taxon>
        <taxon>Sordariomycetidae</taxon>
        <taxon>Coniochaetales</taxon>
        <taxon>Coniochaetaceae</taxon>
        <taxon>Coniochaeta</taxon>
    </lineage>
</organism>
<dbReference type="SMART" id="SM00066">
    <property type="entry name" value="GAL4"/>
    <property type="match status" value="1"/>
</dbReference>
<dbReference type="Pfam" id="PF00172">
    <property type="entry name" value="Zn_clus"/>
    <property type="match status" value="1"/>
</dbReference>
<dbReference type="InParanoid" id="A0A1J7ITY1"/>